<dbReference type="InterPro" id="IPR013328">
    <property type="entry name" value="6PGD_dom2"/>
</dbReference>
<protein>
    <recommendedName>
        <fullName evidence="1">Opine dehydrogenase domain-containing protein</fullName>
    </recommendedName>
</protein>
<dbReference type="PANTHER" id="PTHR38015">
    <property type="entry name" value="BLR6086 PROTEIN"/>
    <property type="match status" value="1"/>
</dbReference>
<dbReference type="AlphaFoldDB" id="X1EAU5"/>
<feature type="non-terminal residue" evidence="2">
    <location>
        <position position="1"/>
    </location>
</feature>
<dbReference type="Gene3D" id="1.10.1040.10">
    <property type="entry name" value="N-(1-d-carboxylethyl)-l-norvaline Dehydrogenase, domain 2"/>
    <property type="match status" value="1"/>
</dbReference>
<dbReference type="PANTHER" id="PTHR38015:SF1">
    <property type="entry name" value="OPINE DEHYDROGENASE DOMAIN-CONTAINING PROTEIN"/>
    <property type="match status" value="1"/>
</dbReference>
<organism evidence="2">
    <name type="scientific">marine sediment metagenome</name>
    <dbReference type="NCBI Taxonomy" id="412755"/>
    <lineage>
        <taxon>unclassified sequences</taxon>
        <taxon>metagenomes</taxon>
        <taxon>ecological metagenomes</taxon>
    </lineage>
</organism>
<evidence type="ECO:0000259" key="1">
    <source>
        <dbReference type="Pfam" id="PF02317"/>
    </source>
</evidence>
<feature type="domain" description="Opine dehydrogenase" evidence="1">
    <location>
        <begin position="45"/>
        <end position="191"/>
    </location>
</feature>
<sequence>RKVEEGKVNIWGVKSYISIASLPAVNINNIVEILNDFFPIPLNPAKNSLEISFSNPNMIVHCPTMILNAGRIESTKGDFMFYCEGMTKSVCKVMEKMDEERMEIGERLGLNLISTFEWLKQTYHLKGKNLYEVISTSPVYGGHGPDAPGTLSHRYITEDVPYLLVPVVSFGKLSGIQAPIIECIIRLASAINGVDYLKTGRNLETLGLSGMSLEKILTCI</sequence>
<dbReference type="InterPro" id="IPR008927">
    <property type="entry name" value="6-PGluconate_DH-like_C_sf"/>
</dbReference>
<dbReference type="InterPro" id="IPR003421">
    <property type="entry name" value="Opine_DH"/>
</dbReference>
<dbReference type="EMBL" id="BART01031803">
    <property type="protein sequence ID" value="GAH17455.1"/>
    <property type="molecule type" value="Genomic_DNA"/>
</dbReference>
<dbReference type="Gene3D" id="3.40.50.720">
    <property type="entry name" value="NAD(P)-binding Rossmann-like Domain"/>
    <property type="match status" value="1"/>
</dbReference>
<dbReference type="Pfam" id="PF02317">
    <property type="entry name" value="Octopine_DH"/>
    <property type="match status" value="1"/>
</dbReference>
<accession>X1EAU5</accession>
<proteinExistence type="predicted"/>
<dbReference type="GO" id="GO:0016491">
    <property type="term" value="F:oxidoreductase activity"/>
    <property type="evidence" value="ECO:0007669"/>
    <property type="project" value="InterPro"/>
</dbReference>
<dbReference type="InterPro" id="IPR051729">
    <property type="entry name" value="Opine/Lysopine_DH"/>
</dbReference>
<gene>
    <name evidence="2" type="ORF">S01H4_55155</name>
</gene>
<name>X1EAU5_9ZZZZ</name>
<dbReference type="SUPFAM" id="SSF48179">
    <property type="entry name" value="6-phosphogluconate dehydrogenase C-terminal domain-like"/>
    <property type="match status" value="1"/>
</dbReference>
<reference evidence="2" key="1">
    <citation type="journal article" date="2014" name="Front. Microbiol.">
        <title>High frequency of phylogenetically diverse reductive dehalogenase-homologous genes in deep subseafloor sedimentary metagenomes.</title>
        <authorList>
            <person name="Kawai M."/>
            <person name="Futagami T."/>
            <person name="Toyoda A."/>
            <person name="Takaki Y."/>
            <person name="Nishi S."/>
            <person name="Hori S."/>
            <person name="Arai W."/>
            <person name="Tsubouchi T."/>
            <person name="Morono Y."/>
            <person name="Uchiyama I."/>
            <person name="Ito T."/>
            <person name="Fujiyama A."/>
            <person name="Inagaki F."/>
            <person name="Takami H."/>
        </authorList>
    </citation>
    <scope>NUCLEOTIDE SEQUENCE</scope>
    <source>
        <strain evidence="2">Expedition CK06-06</strain>
    </source>
</reference>
<comment type="caution">
    <text evidence="2">The sequence shown here is derived from an EMBL/GenBank/DDBJ whole genome shotgun (WGS) entry which is preliminary data.</text>
</comment>
<evidence type="ECO:0000313" key="2">
    <source>
        <dbReference type="EMBL" id="GAH17455.1"/>
    </source>
</evidence>